<sequence length="287" mass="31977">MAAVLCSRSRLVSYLPGLHVLVRNMSSARSFCFAGDSTQPPEPISPLNTGLWAGWPDERKGPPHDQDLPGSATFVSDLNLASEQQKCLDSKILPVQSSTKRHNLNMTEAIEELLVKGEHPAGDGVRTTEPYFDSATVECAIQLCPEQLKNDLQCIFPEAPSPGMTVVTVTQKTQNDMTSWCFAVEQEREQMLIKFIDGAKEICSVLQRDGFWADFIDPSSGLAFFGPYTNNTLFETDDRYRHLGFHIEDLGCCRVIQHSLWDTHVFVGTIFTNAPPDSHIMEKLLGR</sequence>
<dbReference type="Proteomes" id="UP000005226">
    <property type="component" value="Chromosome 1"/>
</dbReference>
<dbReference type="InParanoid" id="A0A3B5K6F6"/>
<dbReference type="STRING" id="31033.ENSTRUP00000048949"/>
<evidence type="ECO:0000313" key="2">
    <source>
        <dbReference type="Proteomes" id="UP000005226"/>
    </source>
</evidence>
<dbReference type="CTD" id="402886"/>
<dbReference type="PANTHER" id="PTHR13192:SF3">
    <property type="entry name" value="COBALAMIN TRAFFICKING PROTEIN CBLD"/>
    <property type="match status" value="1"/>
</dbReference>
<dbReference type="OMA" id="PPDSHIM"/>
<keyword evidence="2" id="KW-1185">Reference proteome</keyword>
<evidence type="ECO:0000313" key="1">
    <source>
        <dbReference type="Ensembl" id="ENSTRUP00000048949.1"/>
    </source>
</evidence>
<dbReference type="PANTHER" id="PTHR13192">
    <property type="entry name" value="MY011 PROTEIN"/>
    <property type="match status" value="1"/>
</dbReference>
<dbReference type="GO" id="GO:0009235">
    <property type="term" value="P:cobalamin metabolic process"/>
    <property type="evidence" value="ECO:0007669"/>
    <property type="project" value="InterPro"/>
</dbReference>
<dbReference type="Ensembl" id="ENSTRUT00000057034.2">
    <property type="protein sequence ID" value="ENSTRUP00000048949.1"/>
    <property type="gene ID" value="ENSTRUG00000022204.2"/>
</dbReference>
<dbReference type="Pfam" id="PF10229">
    <property type="entry name" value="MMADHC"/>
    <property type="match status" value="1"/>
</dbReference>
<dbReference type="FunCoup" id="A0A3B5K6F6">
    <property type="interactions" value="1291"/>
</dbReference>
<proteinExistence type="predicted"/>
<dbReference type="RefSeq" id="XP_029705801.1">
    <property type="nucleotide sequence ID" value="XM_029849941.1"/>
</dbReference>
<dbReference type="RefSeq" id="XP_003961737.1">
    <property type="nucleotide sequence ID" value="XM_003961688.3"/>
</dbReference>
<dbReference type="RefSeq" id="XP_011605607.1">
    <property type="nucleotide sequence ID" value="XM_011607305.2"/>
</dbReference>
<reference evidence="1 2" key="1">
    <citation type="journal article" date="2011" name="Genome Biol. Evol.">
        <title>Integration of the genetic map and genome assembly of fugu facilitates insights into distinct features of genome evolution in teleosts and mammals.</title>
        <authorList>
            <person name="Kai W."/>
            <person name="Kikuchi K."/>
            <person name="Tohari S."/>
            <person name="Chew A.K."/>
            <person name="Tay A."/>
            <person name="Fujiwara A."/>
            <person name="Hosoya S."/>
            <person name="Suetake H."/>
            <person name="Naruse K."/>
            <person name="Brenner S."/>
            <person name="Suzuki Y."/>
            <person name="Venkatesh B."/>
        </authorList>
    </citation>
    <scope>NUCLEOTIDE SEQUENCE [LARGE SCALE GENOMIC DNA]</scope>
</reference>
<reference evidence="1" key="2">
    <citation type="submission" date="2025-08" db="UniProtKB">
        <authorList>
            <consortium name="Ensembl"/>
        </authorList>
    </citation>
    <scope>IDENTIFICATION</scope>
</reference>
<dbReference type="GeneTree" id="ENSGT00390000015050"/>
<dbReference type="GO" id="GO:0005739">
    <property type="term" value="C:mitochondrion"/>
    <property type="evidence" value="ECO:0007669"/>
    <property type="project" value="TreeGrafter"/>
</dbReference>
<accession>A0A3B5K6F6</accession>
<dbReference type="InterPro" id="IPR019362">
    <property type="entry name" value="MMADHC"/>
</dbReference>
<dbReference type="RefSeq" id="XP_029705797.1">
    <property type="nucleotide sequence ID" value="XM_029849937.1"/>
</dbReference>
<protein>
    <submittedName>
        <fullName evidence="1">Metabolism of cobalamin associated Db</fullName>
    </submittedName>
</protein>
<dbReference type="AlphaFoldDB" id="A0A3B5K6F6"/>
<organism evidence="1 2">
    <name type="scientific">Takifugu rubripes</name>
    <name type="common">Japanese pufferfish</name>
    <name type="synonym">Fugu rubripes</name>
    <dbReference type="NCBI Taxonomy" id="31033"/>
    <lineage>
        <taxon>Eukaryota</taxon>
        <taxon>Metazoa</taxon>
        <taxon>Chordata</taxon>
        <taxon>Craniata</taxon>
        <taxon>Vertebrata</taxon>
        <taxon>Euteleostomi</taxon>
        <taxon>Actinopterygii</taxon>
        <taxon>Neopterygii</taxon>
        <taxon>Teleostei</taxon>
        <taxon>Neoteleostei</taxon>
        <taxon>Acanthomorphata</taxon>
        <taxon>Eupercaria</taxon>
        <taxon>Tetraodontiformes</taxon>
        <taxon>Tetradontoidea</taxon>
        <taxon>Tetraodontidae</taxon>
        <taxon>Takifugu</taxon>
    </lineage>
</organism>
<gene>
    <name evidence="1" type="primary">mmadhcb</name>
</gene>
<reference evidence="1" key="3">
    <citation type="submission" date="2025-09" db="UniProtKB">
        <authorList>
            <consortium name="Ensembl"/>
        </authorList>
    </citation>
    <scope>IDENTIFICATION</scope>
</reference>
<name>A0A3B5K6F6_TAKRU</name>
<dbReference type="GeneID" id="101071417"/>
<dbReference type="KEGG" id="tru:101071417"/>
<dbReference type="OrthoDB" id="10263782at2759"/>